<dbReference type="InterPro" id="IPR029062">
    <property type="entry name" value="Class_I_gatase-like"/>
</dbReference>
<proteinExistence type="predicted"/>
<evidence type="ECO:0000313" key="2">
    <source>
        <dbReference type="EnsemblPlants" id="MELO3C030758.2.1"/>
    </source>
</evidence>
<dbReference type="AlphaFoldDB" id="A0A9I9E9M3"/>
<dbReference type="EnsemblPlants" id="MELO3C030758.2.1">
    <property type="protein sequence ID" value="MELO3C030758.2.1"/>
    <property type="gene ID" value="MELO3C030758.2"/>
</dbReference>
<protein>
    <submittedName>
        <fullName evidence="2">Uncharacterized protein</fullName>
    </submittedName>
</protein>
<keyword evidence="1" id="KW-0732">Signal</keyword>
<accession>A0A9I9E9M3</accession>
<evidence type="ECO:0000256" key="1">
    <source>
        <dbReference type="SAM" id="SignalP"/>
    </source>
</evidence>
<reference evidence="2" key="1">
    <citation type="submission" date="2023-03" db="UniProtKB">
        <authorList>
            <consortium name="EnsemblPlants"/>
        </authorList>
    </citation>
    <scope>IDENTIFICATION</scope>
</reference>
<organism evidence="2">
    <name type="scientific">Cucumis melo</name>
    <name type="common">Muskmelon</name>
    <dbReference type="NCBI Taxonomy" id="3656"/>
    <lineage>
        <taxon>Eukaryota</taxon>
        <taxon>Viridiplantae</taxon>
        <taxon>Streptophyta</taxon>
        <taxon>Embryophyta</taxon>
        <taxon>Tracheophyta</taxon>
        <taxon>Spermatophyta</taxon>
        <taxon>Magnoliopsida</taxon>
        <taxon>eudicotyledons</taxon>
        <taxon>Gunneridae</taxon>
        <taxon>Pentapetalae</taxon>
        <taxon>rosids</taxon>
        <taxon>fabids</taxon>
        <taxon>Cucurbitales</taxon>
        <taxon>Cucurbitaceae</taxon>
        <taxon>Benincaseae</taxon>
        <taxon>Cucumis</taxon>
    </lineage>
</organism>
<dbReference type="Gramene" id="MELO3C030758.2.1">
    <property type="protein sequence ID" value="MELO3C030758.2.1"/>
    <property type="gene ID" value="MELO3C030758.2"/>
</dbReference>
<dbReference type="Gene3D" id="3.40.50.880">
    <property type="match status" value="1"/>
</dbReference>
<feature type="signal peptide" evidence="1">
    <location>
        <begin position="1"/>
        <end position="23"/>
    </location>
</feature>
<sequence>MNIICVILLFIFASTCNVKTCLASYSKKDQDPGSSWKVTIINYQKDVTLTVHCKSKDNDLVHLILTNTTSRLITVTNMGMLHSRSFVPRTEVGFLIDATWFVNCITPRCLGKLSLFIHVDTNKMANYTTRAKNLSKNVVRDIVIEIISSRHIELIELYSITWLALVANCSRKFADVYGNASMKFEFTFYIVSDGNTVSPMVIQNDDWTWKDLCHYLYEEKAFDNIVLSPGPGSPACANDIGRALGMSSSQNN</sequence>
<feature type="chain" id="PRO_5039915875" evidence="1">
    <location>
        <begin position="24"/>
        <end position="252"/>
    </location>
</feature>
<name>A0A9I9E9M3_CUCME</name>